<keyword evidence="5 6" id="KW-0472">Membrane</keyword>
<feature type="transmembrane region" description="Helical" evidence="6">
    <location>
        <begin position="12"/>
        <end position="34"/>
    </location>
</feature>
<name>A0ABN1JS54_9CLOT</name>
<evidence type="ECO:0000256" key="2">
    <source>
        <dbReference type="ARBA" id="ARBA00009773"/>
    </source>
</evidence>
<keyword evidence="4 6" id="KW-1133">Transmembrane helix</keyword>
<organism evidence="7 8">
    <name type="scientific">Clostridium oceanicum</name>
    <dbReference type="NCBI Taxonomy" id="1543"/>
    <lineage>
        <taxon>Bacteria</taxon>
        <taxon>Bacillati</taxon>
        <taxon>Bacillota</taxon>
        <taxon>Clostridia</taxon>
        <taxon>Eubacteriales</taxon>
        <taxon>Clostridiaceae</taxon>
        <taxon>Clostridium</taxon>
    </lineage>
</organism>
<evidence type="ECO:0000256" key="4">
    <source>
        <dbReference type="ARBA" id="ARBA00022989"/>
    </source>
</evidence>
<feature type="transmembrane region" description="Helical" evidence="6">
    <location>
        <begin position="266"/>
        <end position="299"/>
    </location>
</feature>
<gene>
    <name evidence="7" type="primary">ytvI</name>
    <name evidence="7" type="ORF">GCM10008906_32310</name>
</gene>
<evidence type="ECO:0000256" key="1">
    <source>
        <dbReference type="ARBA" id="ARBA00004141"/>
    </source>
</evidence>
<evidence type="ECO:0000256" key="6">
    <source>
        <dbReference type="SAM" id="Phobius"/>
    </source>
</evidence>
<feature type="transmembrane region" description="Helical" evidence="6">
    <location>
        <begin position="175"/>
        <end position="193"/>
    </location>
</feature>
<comment type="caution">
    <text evidence="7">The sequence shown here is derived from an EMBL/GenBank/DDBJ whole genome shotgun (WGS) entry which is preliminary data.</text>
</comment>
<protein>
    <submittedName>
        <fullName evidence="7">Sporulation integral membrane protein YtvI</fullName>
    </submittedName>
</protein>
<proteinExistence type="inferred from homology"/>
<feature type="transmembrane region" description="Helical" evidence="6">
    <location>
        <begin position="106"/>
        <end position="131"/>
    </location>
</feature>
<evidence type="ECO:0000256" key="5">
    <source>
        <dbReference type="ARBA" id="ARBA00023136"/>
    </source>
</evidence>
<evidence type="ECO:0000256" key="3">
    <source>
        <dbReference type="ARBA" id="ARBA00022692"/>
    </source>
</evidence>
<reference evidence="7 8" key="1">
    <citation type="journal article" date="2019" name="Int. J. Syst. Evol. Microbiol.">
        <title>The Global Catalogue of Microorganisms (GCM) 10K type strain sequencing project: providing services to taxonomists for standard genome sequencing and annotation.</title>
        <authorList>
            <consortium name="The Broad Institute Genomics Platform"/>
            <consortium name="The Broad Institute Genome Sequencing Center for Infectious Disease"/>
            <person name="Wu L."/>
            <person name="Ma J."/>
        </authorList>
    </citation>
    <scope>NUCLEOTIDE SEQUENCE [LARGE SCALE GENOMIC DNA]</scope>
    <source>
        <strain evidence="7 8">JCM 1407</strain>
    </source>
</reference>
<keyword evidence="3 6" id="KW-0812">Transmembrane</keyword>
<comment type="subcellular location">
    <subcellularLocation>
        <location evidence="1">Membrane</location>
        <topology evidence="1">Multi-pass membrane protein</topology>
    </subcellularLocation>
</comment>
<comment type="similarity">
    <text evidence="2">Belongs to the autoinducer-2 exporter (AI-2E) (TC 2.A.86) family.</text>
</comment>
<sequence>MYLINKFKMKNSVATLIVTTIFFAIITLIMVLGINTIVNELIEFGKNAQAYISSNQDKINNFVNELQKYYKDLNPSITSSIESSLKSSFSKVSNVLVYFTSRTASFIVNFVASIPYLLMIIMFTLLSTYFFTKDIIANRKKLRSISNIIPSKKSDRMAEIFNESKQMLVSYINSYVFLIFMTFLETLLVFIIFKVKYAIVLSIIAAIADILPIVGISVIYIPLALIYFFVYQNYLVGTALIISYIIISVIRQILEPKVLSSSLGLHPVAVLAAIFIGLKANGFSGMFFCIFLVVFYNILKKVKVL</sequence>
<accession>A0ABN1JS54</accession>
<dbReference type="InterPro" id="IPR002549">
    <property type="entry name" value="AI-2E-like"/>
</dbReference>
<dbReference type="Proteomes" id="UP001501510">
    <property type="component" value="Unassembled WGS sequence"/>
</dbReference>
<evidence type="ECO:0000313" key="7">
    <source>
        <dbReference type="EMBL" id="GAA0745653.1"/>
    </source>
</evidence>
<dbReference type="InterPro" id="IPR014227">
    <property type="entry name" value="YtvI-like"/>
</dbReference>
<evidence type="ECO:0000313" key="8">
    <source>
        <dbReference type="Proteomes" id="UP001501510"/>
    </source>
</evidence>
<feature type="transmembrane region" description="Helical" evidence="6">
    <location>
        <begin position="234"/>
        <end position="254"/>
    </location>
</feature>
<dbReference type="PANTHER" id="PTHR21716:SF68">
    <property type="entry name" value="TRANSPORT PROTEIN YTVI-RELATED"/>
    <property type="match status" value="1"/>
</dbReference>
<keyword evidence="8" id="KW-1185">Reference proteome</keyword>
<dbReference type="NCBIfam" id="TIGR02872">
    <property type="entry name" value="spore_ytvI"/>
    <property type="match status" value="1"/>
</dbReference>
<dbReference type="EMBL" id="BAAACG010000016">
    <property type="protein sequence ID" value="GAA0745653.1"/>
    <property type="molecule type" value="Genomic_DNA"/>
</dbReference>
<feature type="transmembrane region" description="Helical" evidence="6">
    <location>
        <begin position="199"/>
        <end position="227"/>
    </location>
</feature>
<dbReference type="PANTHER" id="PTHR21716">
    <property type="entry name" value="TRANSMEMBRANE PROTEIN"/>
    <property type="match status" value="1"/>
</dbReference>
<dbReference type="Pfam" id="PF01594">
    <property type="entry name" value="AI-2E_transport"/>
    <property type="match status" value="1"/>
</dbReference>